<dbReference type="PROSITE" id="PS50005">
    <property type="entry name" value="TPR"/>
    <property type="match status" value="1"/>
</dbReference>
<sequence length="963" mass="109580">MINKKKKLLLIGWDGADWNVISPLMDAGKMPNIKKLVENGVMGNMATLYPPLSPMLWTSIATGKRPYKHGIYGFSEPVPNGKGIRPITNLSRRARALWNMFTTQNMKSNVIGWWPSHPAEPIDGVMVSDMYQKQLGRLNRDEGEDTPARWIGGDEILEKMNANWPLRPNSVHPERLMEPLAKFRVHPQEMTAEAIGPFVPDMHKVDQKKDHRLETVAKILCECSSIHAAATSTMQLEPWDFMAVYYDSIDHFSHGFMQFHPPRLPWVKEEEFELYQHVVETGYIYHDMMLGTLMQLAGDETTIMLVSDHGFHSDHNRPAQVSDEPAGPAEQHSHYGIFLMSGPGTKKDERIYGANLLDVTPTILHFYGLPVGEDMDGKVLVNAFADSRPIETIPSWDAVEGPDGCHSEDSVMDPIETKAALDQLVALGYIEKPDDDLEKAINDTTRELEYNLARSYVDAGMYAHAEEILDRLYTNDPDQYRFGIQLVNCWLRLGQFDRVEPVLKALEKSKKANAKQAREEIKQLFEQYKNPDTDEIDWDGMDEQTQRKLTKLQKESRINPYAFDVLRASLHAAKEDHEQARHSYEAAVKHGGIHAVALPYAETLCQLKEFEQAEKICMKAMEMNPKNAQAHLTLAKVYYHLGKLQLAERQAVDSVGLLFHYPEAHYWLGMIALNRGQTPRAVEALRVAVTQSPNYVAAWEALVNIYQDRLKEPEEVERLRANLEQARSTLEAMKDGNFDTRQNTDNSRRALSSDIEPLRLNAEEHTLHFAPLGESVVVVSGLPRSGTSMMMQMLDAGGYPLLTDNKRKANESNPKGYFEYAPVTALARNNAWLPEAKGKGVKIIAQLLWNLPPGDHLNYRIVFMERYLDEIVLSQNKMLRSQANKLIANNPDTLKRTFRKQLTRIKRFIRAYHLPVLYIDYRESIDDPMGTAKKVNDFMDGVLDESKMAEAIAPSLYRNRSQM</sequence>
<evidence type="ECO:0000256" key="3">
    <source>
        <dbReference type="PROSITE-ProRule" id="PRU00339"/>
    </source>
</evidence>
<dbReference type="InterPro" id="IPR051012">
    <property type="entry name" value="CellSynth/LPSAsmb/PSIAsmb"/>
</dbReference>
<keyword evidence="2 3" id="KW-0802">TPR repeat</keyword>
<dbReference type="InterPro" id="IPR011990">
    <property type="entry name" value="TPR-like_helical_dom_sf"/>
</dbReference>
<dbReference type="InterPro" id="IPR027417">
    <property type="entry name" value="P-loop_NTPase"/>
</dbReference>
<feature type="repeat" description="TPR" evidence="3">
    <location>
        <begin position="662"/>
        <end position="695"/>
    </location>
</feature>
<organism evidence="4 5">
    <name type="scientific">Desulfosarcina ovata subsp. sediminis</name>
    <dbReference type="NCBI Taxonomy" id="885957"/>
    <lineage>
        <taxon>Bacteria</taxon>
        <taxon>Pseudomonadati</taxon>
        <taxon>Thermodesulfobacteriota</taxon>
        <taxon>Desulfobacteria</taxon>
        <taxon>Desulfobacterales</taxon>
        <taxon>Desulfosarcinaceae</taxon>
        <taxon>Desulfosarcina</taxon>
    </lineage>
</organism>
<dbReference type="Gene3D" id="3.40.720.10">
    <property type="entry name" value="Alkaline Phosphatase, subunit A"/>
    <property type="match status" value="1"/>
</dbReference>
<dbReference type="SUPFAM" id="SSF48452">
    <property type="entry name" value="TPR-like"/>
    <property type="match status" value="2"/>
</dbReference>
<dbReference type="InterPro" id="IPR002591">
    <property type="entry name" value="Phosphodiest/P_Trfase"/>
</dbReference>
<evidence type="ECO:0000313" key="4">
    <source>
        <dbReference type="EMBL" id="BBO86542.1"/>
    </source>
</evidence>
<evidence type="ECO:0000256" key="1">
    <source>
        <dbReference type="ARBA" id="ARBA00022737"/>
    </source>
</evidence>
<dbReference type="RefSeq" id="WP_155325805.1">
    <property type="nucleotide sequence ID" value="NZ_AP021876.1"/>
</dbReference>
<dbReference type="PANTHER" id="PTHR45586:SF1">
    <property type="entry name" value="LIPOPOLYSACCHARIDE ASSEMBLY PROTEIN B"/>
    <property type="match status" value="1"/>
</dbReference>
<proteinExistence type="predicted"/>
<dbReference type="Pfam" id="PF01663">
    <property type="entry name" value="Phosphodiest"/>
    <property type="match status" value="1"/>
</dbReference>
<dbReference type="SMART" id="SM00028">
    <property type="entry name" value="TPR"/>
    <property type="match status" value="4"/>
</dbReference>
<accession>A0A5K8A1X0</accession>
<evidence type="ECO:0000256" key="2">
    <source>
        <dbReference type="ARBA" id="ARBA00022803"/>
    </source>
</evidence>
<dbReference type="EMBL" id="AP021876">
    <property type="protein sequence ID" value="BBO86542.1"/>
    <property type="molecule type" value="Genomic_DNA"/>
</dbReference>
<name>A0A5K8A1X0_9BACT</name>
<dbReference type="Pfam" id="PF13432">
    <property type="entry name" value="TPR_16"/>
    <property type="match status" value="1"/>
</dbReference>
<dbReference type="Pfam" id="PF13431">
    <property type="entry name" value="TPR_17"/>
    <property type="match status" value="1"/>
</dbReference>
<dbReference type="Gene3D" id="3.40.50.300">
    <property type="entry name" value="P-loop containing nucleotide triphosphate hydrolases"/>
    <property type="match status" value="1"/>
</dbReference>
<dbReference type="InterPro" id="IPR019734">
    <property type="entry name" value="TPR_rpt"/>
</dbReference>
<dbReference type="Proteomes" id="UP000425960">
    <property type="component" value="Chromosome"/>
</dbReference>
<dbReference type="Gene3D" id="1.25.40.10">
    <property type="entry name" value="Tetratricopeptide repeat domain"/>
    <property type="match status" value="3"/>
</dbReference>
<protein>
    <submittedName>
        <fullName evidence="4">Uncharacterized protein</fullName>
    </submittedName>
</protein>
<dbReference type="InterPro" id="IPR017850">
    <property type="entry name" value="Alkaline_phosphatase_core_sf"/>
</dbReference>
<reference evidence="4 5" key="1">
    <citation type="submission" date="2019-11" db="EMBL/GenBank/DDBJ databases">
        <title>Comparative genomics of hydrocarbon-degrading Desulfosarcina strains.</title>
        <authorList>
            <person name="Watanabe M."/>
            <person name="Kojima H."/>
            <person name="Fukui M."/>
        </authorList>
    </citation>
    <scope>NUCLEOTIDE SEQUENCE [LARGE SCALE GENOMIC DNA]</scope>
    <source>
        <strain evidence="4 5">28bB2T</strain>
    </source>
</reference>
<evidence type="ECO:0000313" key="5">
    <source>
        <dbReference type="Proteomes" id="UP000425960"/>
    </source>
</evidence>
<dbReference type="AlphaFoldDB" id="A0A5K8A1X0"/>
<keyword evidence="1" id="KW-0677">Repeat</keyword>
<gene>
    <name evidence="4" type="ORF">DSCO28_71080</name>
</gene>
<dbReference type="KEGG" id="dov:DSCO28_71080"/>
<dbReference type="SUPFAM" id="SSF53649">
    <property type="entry name" value="Alkaline phosphatase-like"/>
    <property type="match status" value="1"/>
</dbReference>
<dbReference type="PANTHER" id="PTHR45586">
    <property type="entry name" value="TPR REPEAT-CONTAINING PROTEIN PA4667"/>
    <property type="match status" value="1"/>
</dbReference>
<dbReference type="SUPFAM" id="SSF52540">
    <property type="entry name" value="P-loop containing nucleoside triphosphate hydrolases"/>
    <property type="match status" value="1"/>
</dbReference>